<evidence type="ECO:0000259" key="10">
    <source>
        <dbReference type="PROSITE" id="PS50893"/>
    </source>
</evidence>
<evidence type="ECO:0000256" key="2">
    <source>
        <dbReference type="ARBA" id="ARBA00022448"/>
    </source>
</evidence>
<gene>
    <name evidence="11" type="ORF">PGLA2088_LOCUS11090</name>
</gene>
<accession>A0A813IPH0</accession>
<reference evidence="11" key="1">
    <citation type="submission" date="2021-02" db="EMBL/GenBank/DDBJ databases">
        <authorList>
            <person name="Dougan E. K."/>
            <person name="Rhodes N."/>
            <person name="Thang M."/>
            <person name="Chan C."/>
        </authorList>
    </citation>
    <scope>NUCLEOTIDE SEQUENCE</scope>
</reference>
<dbReference type="GO" id="GO:0042626">
    <property type="term" value="F:ATPase-coupled transmembrane transporter activity"/>
    <property type="evidence" value="ECO:0007669"/>
    <property type="project" value="TreeGrafter"/>
</dbReference>
<comment type="subcellular location">
    <subcellularLocation>
        <location evidence="1">Membrane</location>
        <topology evidence="1">Multi-pass membrane protein</topology>
    </subcellularLocation>
</comment>
<evidence type="ECO:0000256" key="3">
    <source>
        <dbReference type="ARBA" id="ARBA00022692"/>
    </source>
</evidence>
<comment type="caution">
    <text evidence="11">The sequence shown here is derived from an EMBL/GenBank/DDBJ whole genome shotgun (WGS) entry which is preliminary data.</text>
</comment>
<evidence type="ECO:0000256" key="5">
    <source>
        <dbReference type="ARBA" id="ARBA00022840"/>
    </source>
</evidence>
<dbReference type="GO" id="GO:0016020">
    <property type="term" value="C:membrane"/>
    <property type="evidence" value="ECO:0007669"/>
    <property type="project" value="UniProtKB-SubCell"/>
</dbReference>
<feature type="transmembrane region" description="Helical" evidence="9">
    <location>
        <begin position="20"/>
        <end position="40"/>
    </location>
</feature>
<sequence length="349" mass="37894">AMAASRVLGAGGSLGEFVAVNAYIVAVFVPFAFLGTIYNMSIEALVDMRSFGKLLAEKPKVVDKPGAPQLDMHTDSGEPIIEFRDVSFAYDGQSEERSLQKVSFKVPRGGTTALVGTSGAGKTTITRLLLRFVDPSTGQVLINGQDIKTVDQLSVRNAMGVVPQDVVMFNDTIEYNLRYGKRDASEADIKAAAASSQLDDFIGQQSLKMETLVGERGLMLSGGEKQRLAIARCILKDPPIIVLDEATSALDTETERSVQKAFEFLNRERTVIAIAHRLSTIRDFDQILVLEGGKVIESGTHDSLMARKDSKYGSMWKQQESGMTDIRDPIDAPAMPVPVDAPAMPVKVH</sequence>
<dbReference type="InterPro" id="IPR003439">
    <property type="entry name" value="ABC_transporter-like_ATP-bd"/>
</dbReference>
<evidence type="ECO:0000256" key="4">
    <source>
        <dbReference type="ARBA" id="ARBA00022741"/>
    </source>
</evidence>
<organism evidence="11 12">
    <name type="scientific">Polarella glacialis</name>
    <name type="common">Dinoflagellate</name>
    <dbReference type="NCBI Taxonomy" id="89957"/>
    <lineage>
        <taxon>Eukaryota</taxon>
        <taxon>Sar</taxon>
        <taxon>Alveolata</taxon>
        <taxon>Dinophyceae</taxon>
        <taxon>Suessiales</taxon>
        <taxon>Suessiaceae</taxon>
        <taxon>Polarella</taxon>
    </lineage>
</organism>
<dbReference type="InterPro" id="IPR017871">
    <property type="entry name" value="ABC_transporter-like_CS"/>
</dbReference>
<dbReference type="PANTHER" id="PTHR24221">
    <property type="entry name" value="ATP-BINDING CASSETTE SUB-FAMILY B"/>
    <property type="match status" value="1"/>
</dbReference>
<dbReference type="InterPro" id="IPR039421">
    <property type="entry name" value="Type_1_exporter"/>
</dbReference>
<dbReference type="PROSITE" id="PS50893">
    <property type="entry name" value="ABC_TRANSPORTER_2"/>
    <property type="match status" value="1"/>
</dbReference>
<dbReference type="GO" id="GO:0005524">
    <property type="term" value="F:ATP binding"/>
    <property type="evidence" value="ECO:0007669"/>
    <property type="project" value="UniProtKB-KW"/>
</dbReference>
<protein>
    <recommendedName>
        <fullName evidence="10">ABC transporter domain-containing protein</fullName>
    </recommendedName>
</protein>
<dbReference type="PROSITE" id="PS00211">
    <property type="entry name" value="ABC_TRANSPORTER_1"/>
    <property type="match status" value="1"/>
</dbReference>
<feature type="domain" description="ABC transporter" evidence="10">
    <location>
        <begin position="81"/>
        <end position="317"/>
    </location>
</feature>
<evidence type="ECO:0000256" key="6">
    <source>
        <dbReference type="ARBA" id="ARBA00022989"/>
    </source>
</evidence>
<dbReference type="EMBL" id="CAJNNW010012703">
    <property type="protein sequence ID" value="CAE8654575.1"/>
    <property type="molecule type" value="Genomic_DNA"/>
</dbReference>
<comment type="similarity">
    <text evidence="8">Belongs to the ABC transporter superfamily. ABCB family. Heavy Metal importer (TC 3.A.1.210) subfamily.</text>
</comment>
<dbReference type="SMART" id="SM00382">
    <property type="entry name" value="AAA"/>
    <property type="match status" value="1"/>
</dbReference>
<dbReference type="SUPFAM" id="SSF52540">
    <property type="entry name" value="P-loop containing nucleoside triphosphate hydrolases"/>
    <property type="match status" value="1"/>
</dbReference>
<keyword evidence="4" id="KW-0547">Nucleotide-binding</keyword>
<dbReference type="Proteomes" id="UP000626109">
    <property type="component" value="Unassembled WGS sequence"/>
</dbReference>
<dbReference type="Pfam" id="PF00005">
    <property type="entry name" value="ABC_tran"/>
    <property type="match status" value="1"/>
</dbReference>
<keyword evidence="5" id="KW-0067">ATP-binding</keyword>
<dbReference type="AlphaFoldDB" id="A0A813IPH0"/>
<evidence type="ECO:0000256" key="8">
    <source>
        <dbReference type="ARBA" id="ARBA00024363"/>
    </source>
</evidence>
<dbReference type="GO" id="GO:0016887">
    <property type="term" value="F:ATP hydrolysis activity"/>
    <property type="evidence" value="ECO:0007669"/>
    <property type="project" value="InterPro"/>
</dbReference>
<dbReference type="PANTHER" id="PTHR24221:SF503">
    <property type="entry name" value="MITOCHONDRIAL POTASSIUM CHANNEL ATP-BINDING SUBUNIT"/>
    <property type="match status" value="1"/>
</dbReference>
<dbReference type="FunFam" id="3.40.50.300:FF:000287">
    <property type="entry name" value="Multidrug ABC transporter ATP-binding protein"/>
    <property type="match status" value="1"/>
</dbReference>
<keyword evidence="3 9" id="KW-0812">Transmembrane</keyword>
<evidence type="ECO:0000313" key="12">
    <source>
        <dbReference type="Proteomes" id="UP000626109"/>
    </source>
</evidence>
<keyword evidence="7 9" id="KW-0472">Membrane</keyword>
<evidence type="ECO:0000313" key="11">
    <source>
        <dbReference type="EMBL" id="CAE8654575.1"/>
    </source>
</evidence>
<keyword evidence="6 9" id="KW-1133">Transmembrane helix</keyword>
<keyword evidence="2" id="KW-0813">Transport</keyword>
<evidence type="ECO:0000256" key="9">
    <source>
        <dbReference type="SAM" id="Phobius"/>
    </source>
</evidence>
<proteinExistence type="inferred from homology"/>
<dbReference type="Gene3D" id="3.40.50.300">
    <property type="entry name" value="P-loop containing nucleotide triphosphate hydrolases"/>
    <property type="match status" value="1"/>
</dbReference>
<feature type="non-terminal residue" evidence="11">
    <location>
        <position position="1"/>
    </location>
</feature>
<dbReference type="InterPro" id="IPR003593">
    <property type="entry name" value="AAA+_ATPase"/>
</dbReference>
<evidence type="ECO:0000256" key="7">
    <source>
        <dbReference type="ARBA" id="ARBA00023136"/>
    </source>
</evidence>
<evidence type="ECO:0000256" key="1">
    <source>
        <dbReference type="ARBA" id="ARBA00004141"/>
    </source>
</evidence>
<name>A0A813IPH0_POLGL</name>
<dbReference type="InterPro" id="IPR027417">
    <property type="entry name" value="P-loop_NTPase"/>
</dbReference>